<proteinExistence type="predicted"/>
<dbReference type="EMBL" id="ARZY01000066">
    <property type="protein sequence ID" value="EWH08137.1"/>
    <property type="molecule type" value="Genomic_DNA"/>
</dbReference>
<protein>
    <recommendedName>
        <fullName evidence="3">Fe-S protein</fullName>
    </recommendedName>
</protein>
<reference evidence="1 2" key="1">
    <citation type="journal article" date="2014" name="Genome Announc.">
        <title>Draft Genome Sequence of the Agar-Degrading Bacterium Catenovulum sp. Strain DS-2, Isolated from Intestines of Haliotis diversicolor.</title>
        <authorList>
            <person name="Shan D."/>
            <person name="Li X."/>
            <person name="Gu Z."/>
            <person name="Wei G."/>
            <person name="Gao Z."/>
            <person name="Shao Z."/>
        </authorList>
    </citation>
    <scope>NUCLEOTIDE SEQUENCE [LARGE SCALE GENOMIC DNA]</scope>
    <source>
        <strain evidence="1 2">DS-2</strain>
    </source>
</reference>
<dbReference type="PANTHER" id="PTHR35175">
    <property type="entry name" value="DUF1289 DOMAIN-CONTAINING PROTEIN"/>
    <property type="match status" value="1"/>
</dbReference>
<dbReference type="AlphaFoldDB" id="W7QGS8"/>
<dbReference type="InterPro" id="IPR010710">
    <property type="entry name" value="DUF1289"/>
</dbReference>
<dbReference type="Proteomes" id="UP000019276">
    <property type="component" value="Unassembled WGS sequence"/>
</dbReference>
<evidence type="ECO:0008006" key="3">
    <source>
        <dbReference type="Google" id="ProtNLM"/>
    </source>
</evidence>
<evidence type="ECO:0000313" key="2">
    <source>
        <dbReference type="Proteomes" id="UP000019276"/>
    </source>
</evidence>
<dbReference type="eggNOG" id="COG3313">
    <property type="taxonomic scope" value="Bacteria"/>
</dbReference>
<sequence length="67" mass="7613">MNQFEFSTGNKPKNPCIGYCQLNEDDVCKGCGRTKDERTDWIFLSDDEKRKVVGDAKVRLAAIKEAE</sequence>
<dbReference type="RefSeq" id="WP_035016647.1">
    <property type="nucleotide sequence ID" value="NZ_ARZY01000066.1"/>
</dbReference>
<evidence type="ECO:0000313" key="1">
    <source>
        <dbReference type="EMBL" id="EWH08137.1"/>
    </source>
</evidence>
<name>W7QGS8_9ALTE</name>
<dbReference type="OrthoDB" id="9811423at2"/>
<accession>W7QGS8</accession>
<dbReference type="STRING" id="1328313.DS2_18920"/>
<organism evidence="1 2">
    <name type="scientific">Catenovulum agarivorans DS-2</name>
    <dbReference type="NCBI Taxonomy" id="1328313"/>
    <lineage>
        <taxon>Bacteria</taxon>
        <taxon>Pseudomonadati</taxon>
        <taxon>Pseudomonadota</taxon>
        <taxon>Gammaproteobacteria</taxon>
        <taxon>Alteromonadales</taxon>
        <taxon>Alteromonadaceae</taxon>
        <taxon>Catenovulum</taxon>
    </lineage>
</organism>
<gene>
    <name evidence="1" type="ORF">DS2_18920</name>
</gene>
<dbReference type="PANTHER" id="PTHR35175:SF1">
    <property type="entry name" value="OXIDOREDUCTASE"/>
    <property type="match status" value="1"/>
</dbReference>
<keyword evidence="2" id="KW-1185">Reference proteome</keyword>
<dbReference type="Pfam" id="PF06945">
    <property type="entry name" value="DUF1289"/>
    <property type="match status" value="1"/>
</dbReference>
<comment type="caution">
    <text evidence="1">The sequence shown here is derived from an EMBL/GenBank/DDBJ whole genome shotgun (WGS) entry which is preliminary data.</text>
</comment>